<evidence type="ECO:0000256" key="1">
    <source>
        <dbReference type="ARBA" id="ARBA00005189"/>
    </source>
</evidence>
<name>A0ABR9XPX6_9CHLB</name>
<keyword evidence="6" id="KW-1185">Reference proteome</keyword>
<accession>A0ABR9XPX6</accession>
<dbReference type="InterPro" id="IPR002123">
    <property type="entry name" value="Plipid/glycerol_acylTrfase"/>
</dbReference>
<comment type="pathway">
    <text evidence="1">Lipid metabolism.</text>
</comment>
<organism evidence="5 6">
    <name type="scientific">Prosthecochloris ethylica</name>
    <dbReference type="NCBI Taxonomy" id="2743976"/>
    <lineage>
        <taxon>Bacteria</taxon>
        <taxon>Pseudomonadati</taxon>
        <taxon>Chlorobiota</taxon>
        <taxon>Chlorobiia</taxon>
        <taxon>Chlorobiales</taxon>
        <taxon>Chlorobiaceae</taxon>
        <taxon>Prosthecochloris</taxon>
    </lineage>
</organism>
<dbReference type="EMBL" id="JADGII010000002">
    <property type="protein sequence ID" value="MBF0635861.1"/>
    <property type="molecule type" value="Genomic_DNA"/>
</dbReference>
<dbReference type="Pfam" id="PF01553">
    <property type="entry name" value="Acyltransferase"/>
    <property type="match status" value="1"/>
</dbReference>
<dbReference type="Proteomes" id="UP000619838">
    <property type="component" value="Unassembled WGS sequence"/>
</dbReference>
<evidence type="ECO:0000256" key="3">
    <source>
        <dbReference type="ARBA" id="ARBA00023315"/>
    </source>
</evidence>
<dbReference type="PANTHER" id="PTHR10434">
    <property type="entry name" value="1-ACYL-SN-GLYCEROL-3-PHOSPHATE ACYLTRANSFERASE"/>
    <property type="match status" value="1"/>
</dbReference>
<dbReference type="PANTHER" id="PTHR10434:SF11">
    <property type="entry name" value="1-ACYL-SN-GLYCEROL-3-PHOSPHATE ACYLTRANSFERASE"/>
    <property type="match status" value="1"/>
</dbReference>
<evidence type="ECO:0000313" key="5">
    <source>
        <dbReference type="EMBL" id="MBF0635861.1"/>
    </source>
</evidence>
<dbReference type="SMART" id="SM00563">
    <property type="entry name" value="PlsC"/>
    <property type="match status" value="1"/>
</dbReference>
<evidence type="ECO:0000313" key="6">
    <source>
        <dbReference type="Proteomes" id="UP000619838"/>
    </source>
</evidence>
<evidence type="ECO:0000259" key="4">
    <source>
        <dbReference type="SMART" id="SM00563"/>
    </source>
</evidence>
<sequence>MEYAQNRQTLSLYEQVLLNTIMIPNFLMLDVEGEGALQSCPSPFIVACNHNNVLESLLVPAFLMNRRGGEKISFVVDWMFGRLPVAGRLLDLIDPVYVYTKRSTWPLLERQRPAVKASGVIEACVQRLAAGRSVGIFPEGTRNRDPFSLLDGKPGVGHIALAADVTVLPVGIDYHRRQRKARVPAFGRTIVSVGEPMGFSEESGRYRELQQAATPSSSFQRASLARMVTHRIMGELSRLCGKRYEASYPVT</sequence>
<dbReference type="SUPFAM" id="SSF69593">
    <property type="entry name" value="Glycerol-3-phosphate (1)-acyltransferase"/>
    <property type="match status" value="1"/>
</dbReference>
<reference evidence="5 6" key="1">
    <citation type="journal article" date="2020" name="Microorganisms">
        <title>Simultaneous Genome Sequencing of Prosthecochloris ethylica and Desulfuromonas acetoxidans within a Syntrophic Mixture Reveals Unique Pili and Protein Interactions.</title>
        <authorList>
            <person name="Kyndt J.A."/>
            <person name="Van Beeumen J.J."/>
            <person name="Meyer T.E."/>
        </authorList>
    </citation>
    <scope>NUCLEOTIDE SEQUENCE [LARGE SCALE GENOMIC DNA]</scope>
    <source>
        <strain evidence="5 6">N3</strain>
    </source>
</reference>
<keyword evidence="3 5" id="KW-0012">Acyltransferase</keyword>
<keyword evidence="2" id="KW-0808">Transferase</keyword>
<protein>
    <submittedName>
        <fullName evidence="5">1-acyl-sn-glycerol-3-phosphate acyltransferase</fullName>
    </submittedName>
</protein>
<feature type="domain" description="Phospholipid/glycerol acyltransferase" evidence="4">
    <location>
        <begin position="44"/>
        <end position="175"/>
    </location>
</feature>
<gene>
    <name evidence="5" type="ORF">INT08_01510</name>
</gene>
<dbReference type="CDD" id="cd07989">
    <property type="entry name" value="LPLAT_AGPAT-like"/>
    <property type="match status" value="1"/>
</dbReference>
<dbReference type="GO" id="GO:0016746">
    <property type="term" value="F:acyltransferase activity"/>
    <property type="evidence" value="ECO:0007669"/>
    <property type="project" value="UniProtKB-KW"/>
</dbReference>
<dbReference type="RefSeq" id="WP_114607057.1">
    <property type="nucleotide sequence ID" value="NZ_JABVZQ010000004.1"/>
</dbReference>
<comment type="caution">
    <text evidence="5">The sequence shown here is derived from an EMBL/GenBank/DDBJ whole genome shotgun (WGS) entry which is preliminary data.</text>
</comment>
<evidence type="ECO:0000256" key="2">
    <source>
        <dbReference type="ARBA" id="ARBA00022679"/>
    </source>
</evidence>
<proteinExistence type="predicted"/>